<dbReference type="eggNOG" id="KOG1202">
    <property type="taxonomic scope" value="Eukaryota"/>
</dbReference>
<dbReference type="InterPro" id="IPR006162">
    <property type="entry name" value="Ppantetheine_attach_site"/>
</dbReference>
<dbReference type="EMBL" id="DS572705">
    <property type="protein sequence ID" value="EGY14467.1"/>
    <property type="molecule type" value="Genomic_DNA"/>
</dbReference>
<reference evidence="4 5" key="1">
    <citation type="submission" date="2008-03" db="EMBL/GenBank/DDBJ databases">
        <title>The Genome Sequence of Verticillium dahliae VdLs.17.</title>
        <authorList>
            <consortium name="The Broad Institute Genome Sequencing Platform"/>
            <person name="Ma L.-J.J."/>
            <person name="Klosterman S.J."/>
            <person name="Subbarao K."/>
            <person name="Dobinson K."/>
            <person name="Veronese P."/>
            <person name="Kang S."/>
            <person name="Gold S.E."/>
            <person name="Young S."/>
            <person name="Jaffe D."/>
            <person name="Gnerre S."/>
            <person name="Berlin A."/>
            <person name="Heiman D."/>
            <person name="Hepburn T."/>
            <person name="Sykes S."/>
            <person name="Alvarado L."/>
            <person name="Kodira C.D."/>
            <person name="Lander E."/>
            <person name="Galagan J."/>
            <person name="Nusbaum C."/>
            <person name="Birren B."/>
        </authorList>
    </citation>
    <scope>NUCLEOTIDE SEQUENCE [LARGE SCALE GENOMIC DNA]</scope>
    <source>
        <strain evidence="5">VdLs.17 / ATCC MYA-4575 / FGSC 10137</strain>
    </source>
</reference>
<dbReference type="SUPFAM" id="SSF47336">
    <property type="entry name" value="ACP-like"/>
    <property type="match status" value="1"/>
</dbReference>
<dbReference type="RefSeq" id="XP_009653323.1">
    <property type="nucleotide sequence ID" value="XM_009655028.1"/>
</dbReference>
<dbReference type="Gene3D" id="1.10.1200.10">
    <property type="entry name" value="ACP-like"/>
    <property type="match status" value="1"/>
</dbReference>
<proteinExistence type="predicted"/>
<evidence type="ECO:0000256" key="1">
    <source>
        <dbReference type="ARBA" id="ARBA00022450"/>
    </source>
</evidence>
<feature type="domain" description="Carrier" evidence="3">
    <location>
        <begin position="104"/>
        <end position="162"/>
    </location>
</feature>
<dbReference type="InterPro" id="IPR036736">
    <property type="entry name" value="ACP-like_sf"/>
</dbReference>
<dbReference type="Proteomes" id="UP000001611">
    <property type="component" value="Chromosome 4"/>
</dbReference>
<evidence type="ECO:0000313" key="4">
    <source>
        <dbReference type="EMBL" id="EGY14467.1"/>
    </source>
</evidence>
<organism evidence="4 5">
    <name type="scientific">Verticillium dahliae (strain VdLs.17 / ATCC MYA-4575 / FGSC 10137)</name>
    <name type="common">Verticillium wilt</name>
    <dbReference type="NCBI Taxonomy" id="498257"/>
    <lineage>
        <taxon>Eukaryota</taxon>
        <taxon>Fungi</taxon>
        <taxon>Dikarya</taxon>
        <taxon>Ascomycota</taxon>
        <taxon>Pezizomycotina</taxon>
        <taxon>Sordariomycetes</taxon>
        <taxon>Hypocreomycetidae</taxon>
        <taxon>Glomerellales</taxon>
        <taxon>Plectosphaerellaceae</taxon>
        <taxon>Verticillium</taxon>
    </lineage>
</organism>
<name>G2X649_VERDV</name>
<dbReference type="InterPro" id="IPR009081">
    <property type="entry name" value="PP-bd_ACP"/>
</dbReference>
<evidence type="ECO:0000259" key="3">
    <source>
        <dbReference type="Pfam" id="PF00550"/>
    </source>
</evidence>
<evidence type="ECO:0000313" key="5">
    <source>
        <dbReference type="Proteomes" id="UP000001611"/>
    </source>
</evidence>
<dbReference type="Pfam" id="PF00550">
    <property type="entry name" value="PP-binding"/>
    <property type="match status" value="1"/>
</dbReference>
<dbReference type="HOGENOM" id="CLU_1519021_0_0_1"/>
<dbReference type="GeneID" id="20707094"/>
<dbReference type="KEGG" id="vda:VDAG_05631"/>
<dbReference type="AlphaFoldDB" id="G2X649"/>
<dbReference type="STRING" id="498257.G2X649"/>
<keyword evidence="5" id="KW-1185">Reference proteome</keyword>
<sequence length="177" mass="19082">MVEGAGGLVMALVSEAGMVDMAEEVMVGELPAGRLPAEIITGIRGDIRAYSWREQPRLWHYLRSDDDAAHAGRDGPDVSLKAQLAAAAADHDACLELLLKAFGAALCAMLHMKPDELDSNMPVASLGIDSLVAVRVREWFMHHVAVEVSVLKVMSANTALVDLAKDVLAVWRKQLEA</sequence>
<accession>G2X649</accession>
<keyword evidence="2" id="KW-0597">Phosphoprotein</keyword>
<dbReference type="PROSITE" id="PS00012">
    <property type="entry name" value="PHOSPHOPANTETHEINE"/>
    <property type="match status" value="1"/>
</dbReference>
<protein>
    <recommendedName>
        <fullName evidence="3">Carrier domain-containing protein</fullName>
    </recommendedName>
</protein>
<keyword evidence="1" id="KW-0596">Phosphopantetheine</keyword>
<dbReference type="InParanoid" id="G2X649"/>
<evidence type="ECO:0000256" key="2">
    <source>
        <dbReference type="ARBA" id="ARBA00022553"/>
    </source>
</evidence>
<gene>
    <name evidence="4" type="ORF">VDAG_05631</name>
</gene>